<sequence length="785" mass="86842">MPSYSDSENEIIDRIARNPHPQRLTRNDDSSSSRESSPDSLRRKNRSLTPISDDGDFQTSPNPEGDTPPPPSEQPVIRQPLGFASAFGASTASSTLNTYQAELPNPTKAKFLPGQTVAPTTKRTKSSGTRTKRPKKKDYGEQTGRFRLSDWANDASAHEPSPAPSSTSTQHPPVASSGANLVLNGDVGGAGYNAMSYMLPTQVPQPNTMYPAQTAAPLPSSPTHSYFSNTRFMNMASTSSPASTVPITSQSPAPMVSTTATQMGPIKAAGKASKSVTKTKQKDRAAAKSNKRNGTRTLDNGSRSSYYRRDYENQVDLEAEVMSTPGAGPSSDHTSHLPPKEKSGQSSSKHSKSSRPASRMVTVLITDVRSGMEDHQLTEVIVPLKDTDPEHPEYGFWANAQEVVQKLQSSPSRIEGPARAYTMRGKYRQIFMRQEADGTFETKPVNISVSSERVLEMVVEKLPLLGELPSPPRIPPDLQPSPESDELSFTPQSHESQDSRKRYRTPSDGEDVSTPDFGRLPVDGHTRSGASSYRRKKRTKVDGEESMNSEADLLFSPSTSENIGRQSIDNDNSAADGRGNDRHGEDQIIKRITHALQVHPTRGLWESLMEVKARLPRVSAYVELYRILQTMFERYEGKFPFQKSRKVKIQKIHILKTLRLLVEDDEPLDLSDPEKVSILCADTLRLLSLYGPEGTRFHDSRVREMLEDQLPLEQGSKPHERFLDLLREIDARWQQEKGHVQHQTGIEVEATASPVHPPRVMASTDDIDHLNMVVDRDSTATVESN</sequence>
<feature type="compositionally biased region" description="Polar residues" evidence="1">
    <location>
        <begin position="556"/>
        <end position="573"/>
    </location>
</feature>
<keyword evidence="3" id="KW-1185">Reference proteome</keyword>
<organism evidence="2 3">
    <name type="scientific">Lentinula raphanica</name>
    <dbReference type="NCBI Taxonomy" id="153919"/>
    <lineage>
        <taxon>Eukaryota</taxon>
        <taxon>Fungi</taxon>
        <taxon>Dikarya</taxon>
        <taxon>Basidiomycota</taxon>
        <taxon>Agaricomycotina</taxon>
        <taxon>Agaricomycetes</taxon>
        <taxon>Agaricomycetidae</taxon>
        <taxon>Agaricales</taxon>
        <taxon>Marasmiineae</taxon>
        <taxon>Omphalotaceae</taxon>
        <taxon>Lentinula</taxon>
    </lineage>
</organism>
<feature type="region of interest" description="Disordered" evidence="1">
    <location>
        <begin position="322"/>
        <end position="360"/>
    </location>
</feature>
<reference evidence="2" key="1">
    <citation type="submission" date="2022-08" db="EMBL/GenBank/DDBJ databases">
        <authorList>
            <consortium name="DOE Joint Genome Institute"/>
            <person name="Min B."/>
            <person name="Riley R."/>
            <person name="Sierra-Patev S."/>
            <person name="Naranjo-Ortiz M."/>
            <person name="Looney B."/>
            <person name="Konkel Z."/>
            <person name="Slot J.C."/>
            <person name="Sakamoto Y."/>
            <person name="Steenwyk J.L."/>
            <person name="Rokas A."/>
            <person name="Carro J."/>
            <person name="Camarero S."/>
            <person name="Ferreira P."/>
            <person name="Molpeceres G."/>
            <person name="Ruiz-Duenas F.J."/>
            <person name="Serrano A."/>
            <person name="Henrissat B."/>
            <person name="Drula E."/>
            <person name="Hughes K.W."/>
            <person name="Mata J.L."/>
            <person name="Ishikawa N.K."/>
            <person name="Vargas-Isla R."/>
            <person name="Ushijima S."/>
            <person name="Smith C.A."/>
            <person name="Ahrendt S."/>
            <person name="Andreopoulos W."/>
            <person name="He G."/>
            <person name="Labutti K."/>
            <person name="Lipzen A."/>
            <person name="Ng V."/>
            <person name="Sandor L."/>
            <person name="Barry K."/>
            <person name="Martinez A.T."/>
            <person name="Xiao Y."/>
            <person name="Gibbons J.G."/>
            <person name="Terashima K."/>
            <person name="Hibbett D.S."/>
            <person name="Grigoriev I.V."/>
        </authorList>
    </citation>
    <scope>NUCLEOTIDE SEQUENCE</scope>
    <source>
        <strain evidence="2">TFB9207</strain>
    </source>
</reference>
<evidence type="ECO:0000313" key="3">
    <source>
        <dbReference type="Proteomes" id="UP001163846"/>
    </source>
</evidence>
<feature type="compositionally biased region" description="Low complexity" evidence="1">
    <location>
        <begin position="344"/>
        <end position="358"/>
    </location>
</feature>
<feature type="compositionally biased region" description="Basic and acidic residues" evidence="1">
    <location>
        <begin position="333"/>
        <end position="343"/>
    </location>
</feature>
<dbReference type="Proteomes" id="UP001163846">
    <property type="component" value="Unassembled WGS sequence"/>
</dbReference>
<name>A0AA38PL60_9AGAR</name>
<feature type="compositionally biased region" description="Basic and acidic residues" evidence="1">
    <location>
        <begin position="25"/>
        <end position="42"/>
    </location>
</feature>
<feature type="compositionally biased region" description="Basic residues" evidence="1">
    <location>
        <begin position="122"/>
        <end position="136"/>
    </location>
</feature>
<feature type="compositionally biased region" description="Polar residues" evidence="1">
    <location>
        <begin position="295"/>
        <end position="305"/>
    </location>
</feature>
<feature type="compositionally biased region" description="Low complexity" evidence="1">
    <location>
        <begin position="158"/>
        <end position="173"/>
    </location>
</feature>
<comment type="caution">
    <text evidence="2">The sequence shown here is derived from an EMBL/GenBank/DDBJ whole genome shotgun (WGS) entry which is preliminary data.</text>
</comment>
<proteinExistence type="predicted"/>
<feature type="region of interest" description="Disordered" evidence="1">
    <location>
        <begin position="466"/>
        <end position="583"/>
    </location>
</feature>
<feature type="region of interest" description="Disordered" evidence="1">
    <location>
        <begin position="1"/>
        <end position="181"/>
    </location>
</feature>
<gene>
    <name evidence="2" type="ORF">F5878DRAFT_601262</name>
</gene>
<accession>A0AA38PL60</accession>
<evidence type="ECO:0000256" key="1">
    <source>
        <dbReference type="SAM" id="MobiDB-lite"/>
    </source>
</evidence>
<dbReference type="EMBL" id="MU805948">
    <property type="protein sequence ID" value="KAJ3844693.1"/>
    <property type="molecule type" value="Genomic_DNA"/>
</dbReference>
<feature type="region of interest" description="Disordered" evidence="1">
    <location>
        <begin position="264"/>
        <end position="309"/>
    </location>
</feature>
<protein>
    <submittedName>
        <fullName evidence="2">Uncharacterized protein</fullName>
    </submittedName>
</protein>
<feature type="compositionally biased region" description="Pro residues" evidence="1">
    <location>
        <begin position="469"/>
        <end position="479"/>
    </location>
</feature>
<dbReference type="AlphaFoldDB" id="A0AA38PL60"/>
<evidence type="ECO:0000313" key="2">
    <source>
        <dbReference type="EMBL" id="KAJ3844693.1"/>
    </source>
</evidence>
<feature type="compositionally biased region" description="Low complexity" evidence="1">
    <location>
        <begin position="82"/>
        <end position="95"/>
    </location>
</feature>